<dbReference type="PANTHER" id="PTHR30288">
    <property type="entry name" value="FLAGELLAR CAP/ASSEMBLY PROTEIN FLID"/>
    <property type="match status" value="1"/>
</dbReference>
<dbReference type="Pfam" id="PF07195">
    <property type="entry name" value="FliD_C"/>
    <property type="match status" value="1"/>
</dbReference>
<feature type="domain" description="Flagellar hook-associated protein 2 N-terminal" evidence="8">
    <location>
        <begin position="1"/>
        <end position="51"/>
    </location>
</feature>
<evidence type="ECO:0000256" key="4">
    <source>
        <dbReference type="ARBA" id="ARBA00023054"/>
    </source>
</evidence>
<dbReference type="GO" id="GO:0009421">
    <property type="term" value="C:bacterial-type flagellum filament cap"/>
    <property type="evidence" value="ECO:0007669"/>
    <property type="project" value="InterPro"/>
</dbReference>
<evidence type="ECO:0000313" key="10">
    <source>
        <dbReference type="EMBL" id="MBK7413934.1"/>
    </source>
</evidence>
<comment type="similarity">
    <text evidence="2">Belongs to the FliD family.</text>
</comment>
<evidence type="ECO:0000256" key="1">
    <source>
        <dbReference type="ARBA" id="ARBA00004365"/>
    </source>
</evidence>
<evidence type="ECO:0000259" key="8">
    <source>
        <dbReference type="Pfam" id="PF02465"/>
    </source>
</evidence>
<dbReference type="GO" id="GO:0071973">
    <property type="term" value="P:bacterial-type flagellum-dependent cell motility"/>
    <property type="evidence" value="ECO:0007669"/>
    <property type="project" value="TreeGrafter"/>
</dbReference>
<evidence type="ECO:0000259" key="9">
    <source>
        <dbReference type="Pfam" id="PF07195"/>
    </source>
</evidence>
<evidence type="ECO:0000256" key="2">
    <source>
        <dbReference type="ARBA" id="ARBA00009764"/>
    </source>
</evidence>
<dbReference type="GO" id="GO:0007155">
    <property type="term" value="P:cell adhesion"/>
    <property type="evidence" value="ECO:0007669"/>
    <property type="project" value="InterPro"/>
</dbReference>
<evidence type="ECO:0000256" key="6">
    <source>
        <dbReference type="ARBA" id="ARBA00033074"/>
    </source>
</evidence>
<comment type="caution">
    <text evidence="10">The sequence shown here is derived from an EMBL/GenBank/DDBJ whole genome shotgun (WGS) entry which is preliminary data.</text>
</comment>
<gene>
    <name evidence="10" type="primary">fliD</name>
    <name evidence="10" type="ORF">IPJ38_01260</name>
</gene>
<evidence type="ECO:0000313" key="11">
    <source>
        <dbReference type="Proteomes" id="UP000739411"/>
    </source>
</evidence>
<evidence type="ECO:0000256" key="7">
    <source>
        <dbReference type="ARBA" id="ARBA00033192"/>
    </source>
</evidence>
<keyword evidence="4" id="KW-0175">Coiled coil</keyword>
<feature type="domain" description="Flagellar hook-associated protein 2 C-terminal" evidence="9">
    <location>
        <begin position="162"/>
        <end position="379"/>
    </location>
</feature>
<keyword evidence="5" id="KW-0975">Bacterial flagellum</keyword>
<comment type="subcellular location">
    <subcellularLocation>
        <location evidence="1">Bacterial flagellum</location>
    </subcellularLocation>
</comment>
<accession>A0A935JWP8</accession>
<organism evidence="10 11">
    <name type="scientific">Candidatus Dechloromonas phosphorivorans</name>
    <dbReference type="NCBI Taxonomy" id="2899244"/>
    <lineage>
        <taxon>Bacteria</taxon>
        <taxon>Pseudomonadati</taxon>
        <taxon>Pseudomonadota</taxon>
        <taxon>Betaproteobacteria</taxon>
        <taxon>Rhodocyclales</taxon>
        <taxon>Azonexaceae</taxon>
        <taxon>Dechloromonas</taxon>
    </lineage>
</organism>
<dbReference type="PANTHER" id="PTHR30288:SF0">
    <property type="entry name" value="FLAGELLAR HOOK-ASSOCIATED PROTEIN 2"/>
    <property type="match status" value="1"/>
</dbReference>
<proteinExistence type="inferred from homology"/>
<dbReference type="AlphaFoldDB" id="A0A935JWP8"/>
<dbReference type="EMBL" id="JADJMS010000005">
    <property type="protein sequence ID" value="MBK7413934.1"/>
    <property type="molecule type" value="Genomic_DNA"/>
</dbReference>
<comment type="subunit">
    <text evidence="3">Homopentamer.</text>
</comment>
<keyword evidence="10" id="KW-0966">Cell projection</keyword>
<dbReference type="InterPro" id="IPR003481">
    <property type="entry name" value="FliD_N"/>
</dbReference>
<name>A0A935JWP8_9RHOO</name>
<dbReference type="Pfam" id="PF02465">
    <property type="entry name" value="FliD_N"/>
    <property type="match status" value="1"/>
</dbReference>
<dbReference type="GO" id="GO:0009424">
    <property type="term" value="C:bacterial-type flagellum hook"/>
    <property type="evidence" value="ECO:0007669"/>
    <property type="project" value="InterPro"/>
</dbReference>
<keyword evidence="10" id="KW-0282">Flagellum</keyword>
<reference evidence="10 11" key="1">
    <citation type="submission" date="2020-10" db="EMBL/GenBank/DDBJ databases">
        <title>Connecting structure to function with the recovery of over 1000 high-quality activated sludge metagenome-assembled genomes encoding full-length rRNA genes using long-read sequencing.</title>
        <authorList>
            <person name="Singleton C.M."/>
            <person name="Petriglieri F."/>
            <person name="Kristensen J.M."/>
            <person name="Kirkegaard R.H."/>
            <person name="Michaelsen T.Y."/>
            <person name="Andersen M.H."/>
            <person name="Karst S.M."/>
            <person name="Dueholm M.S."/>
            <person name="Nielsen P.H."/>
            <person name="Albertsen M."/>
        </authorList>
    </citation>
    <scope>NUCLEOTIDE SEQUENCE [LARGE SCALE GENOMIC DNA]</scope>
    <source>
        <strain evidence="10">EsbW_18-Q3-R4-48_BATAC.463</strain>
    </source>
</reference>
<keyword evidence="10" id="KW-0969">Cilium</keyword>
<dbReference type="InterPro" id="IPR040026">
    <property type="entry name" value="FliD"/>
</dbReference>
<dbReference type="Proteomes" id="UP000739411">
    <property type="component" value="Unassembled WGS sequence"/>
</dbReference>
<dbReference type="InterPro" id="IPR010809">
    <property type="entry name" value="FliD_C"/>
</dbReference>
<sequence>MQSAAETLQFPSRLSAIKATSSDTTTVSANATYNTSIGSYGVEVTQLASAQKSFPVAYNAGTTFSQGTLNFTVGGVSAPPIDLNGQASYTLAEIGSQINNAKIGVTATVITTSTGQQRMVLTGDKTGAGNSFLLTSSLTPSGAQTSLASFDTSTVGLMRTAAQDGKMKIDGIEISSRSNSFTTGENGLTLTAVKLGSSTITVQNDSAKIVSAAQAFVDSFNEVAKLIKSNSSYDASTKTSQALTGDSSTRSVLSTLGNARTTTPDTLSTAAFKTLGELGITIQQSGLLKLDETKLNKAISTSASDVVKTLSAYGQSIGTAVMTMQDTGGVVFNRINSLKSSVSHFTDSKEAMENRVSLIEKRYRAQFTALDKYMSAMNETSTSLTQQLKALTSSSN</sequence>
<protein>
    <recommendedName>
        <fullName evidence="7">Filament cap protein</fullName>
    </recommendedName>
    <alternativeName>
        <fullName evidence="6">Flagellar cap protein</fullName>
    </alternativeName>
</protein>
<evidence type="ECO:0000256" key="5">
    <source>
        <dbReference type="ARBA" id="ARBA00023143"/>
    </source>
</evidence>
<evidence type="ECO:0000256" key="3">
    <source>
        <dbReference type="ARBA" id="ARBA00011255"/>
    </source>
</evidence>